<accession>A0ABP8PXR0</accession>
<organism evidence="1 2">
    <name type="scientific">Pseudaeromonas paramecii</name>
    <dbReference type="NCBI Taxonomy" id="2138166"/>
    <lineage>
        <taxon>Bacteria</taxon>
        <taxon>Pseudomonadati</taxon>
        <taxon>Pseudomonadota</taxon>
        <taxon>Gammaproteobacteria</taxon>
        <taxon>Aeromonadales</taxon>
        <taxon>Aeromonadaceae</taxon>
        <taxon>Pseudaeromonas</taxon>
    </lineage>
</organism>
<dbReference type="EMBL" id="BAABFC010000001">
    <property type="protein sequence ID" value="GAA4493683.1"/>
    <property type="molecule type" value="Genomic_DNA"/>
</dbReference>
<reference evidence="2" key="1">
    <citation type="journal article" date="2019" name="Int. J. Syst. Evol. Microbiol.">
        <title>The Global Catalogue of Microorganisms (GCM) 10K type strain sequencing project: providing services to taxonomists for standard genome sequencing and annotation.</title>
        <authorList>
            <consortium name="The Broad Institute Genomics Platform"/>
            <consortium name="The Broad Institute Genome Sequencing Center for Infectious Disease"/>
            <person name="Wu L."/>
            <person name="Ma J."/>
        </authorList>
    </citation>
    <scope>NUCLEOTIDE SEQUENCE [LARGE SCALE GENOMIC DNA]</scope>
    <source>
        <strain evidence="2">JCM 32226</strain>
    </source>
</reference>
<name>A0ABP8PXR0_9GAMM</name>
<sequence length="72" mass="7928">MHYDADNAITTLARQCNAECQAATAGAKPSQYPTLTQPIIDKFAHQASLYGLSRQRLKYRMGVLNGVFPEKG</sequence>
<dbReference type="RefSeq" id="WP_345009591.1">
    <property type="nucleotide sequence ID" value="NZ_BAABFC010000001.1"/>
</dbReference>
<comment type="caution">
    <text evidence="1">The sequence shown here is derived from an EMBL/GenBank/DDBJ whole genome shotgun (WGS) entry which is preliminary data.</text>
</comment>
<evidence type="ECO:0000313" key="1">
    <source>
        <dbReference type="EMBL" id="GAA4493683.1"/>
    </source>
</evidence>
<proteinExistence type="predicted"/>
<keyword evidence="2" id="KW-1185">Reference proteome</keyword>
<protein>
    <submittedName>
        <fullName evidence="1">Uncharacterized protein</fullName>
    </submittedName>
</protein>
<gene>
    <name evidence="1" type="ORF">GCM10023095_04310</name>
</gene>
<dbReference type="Proteomes" id="UP001501321">
    <property type="component" value="Unassembled WGS sequence"/>
</dbReference>
<evidence type="ECO:0000313" key="2">
    <source>
        <dbReference type="Proteomes" id="UP001501321"/>
    </source>
</evidence>